<gene>
    <name evidence="1" type="ORF">FGL98_14955</name>
</gene>
<organism evidence="1 2">
    <name type="scientific">Leekyejoonella antrihumi</name>
    <dbReference type="NCBI Taxonomy" id="1660198"/>
    <lineage>
        <taxon>Bacteria</taxon>
        <taxon>Bacillati</taxon>
        <taxon>Actinomycetota</taxon>
        <taxon>Actinomycetes</taxon>
        <taxon>Micrococcales</taxon>
        <taxon>Dermacoccaceae</taxon>
        <taxon>Leekyejoonella</taxon>
    </lineage>
</organism>
<reference evidence="1 2" key="1">
    <citation type="submission" date="2019-05" db="EMBL/GenBank/DDBJ databases">
        <authorList>
            <person name="Lee S.D."/>
        </authorList>
    </citation>
    <scope>NUCLEOTIDE SEQUENCE [LARGE SCALE GENOMIC DNA]</scope>
    <source>
        <strain evidence="1 2">C5-26</strain>
    </source>
</reference>
<proteinExistence type="predicted"/>
<sequence length="82" mass="8891">MNFADKAKEAAAQASQIVQQGVAQGQTHLDEVQNRQHTGVLMRRLGEAFYAEQREGGPHEPVVAALEALDQHWRAAGADGRA</sequence>
<dbReference type="AlphaFoldDB" id="A0A563DZ42"/>
<reference evidence="1 2" key="2">
    <citation type="submission" date="2019-08" db="EMBL/GenBank/DDBJ databases">
        <title>Jejuicoccus antrihumi gen. nov., sp. nov., a new member of the family Dermacoccaceae isolated from a cave.</title>
        <authorList>
            <person name="Schumann P."/>
            <person name="Kim I.S."/>
        </authorList>
    </citation>
    <scope>NUCLEOTIDE SEQUENCE [LARGE SCALE GENOMIC DNA]</scope>
    <source>
        <strain evidence="1 2">C5-26</strain>
    </source>
</reference>
<dbReference type="EMBL" id="VCQV01000021">
    <property type="protein sequence ID" value="TWP35223.1"/>
    <property type="molecule type" value="Genomic_DNA"/>
</dbReference>
<comment type="caution">
    <text evidence="1">The sequence shown here is derived from an EMBL/GenBank/DDBJ whole genome shotgun (WGS) entry which is preliminary data.</text>
</comment>
<accession>A0A563DZ42</accession>
<evidence type="ECO:0000313" key="1">
    <source>
        <dbReference type="EMBL" id="TWP35223.1"/>
    </source>
</evidence>
<name>A0A563DZ42_9MICO</name>
<keyword evidence="2" id="KW-1185">Reference proteome</keyword>
<evidence type="ECO:0000313" key="2">
    <source>
        <dbReference type="Proteomes" id="UP000320244"/>
    </source>
</evidence>
<protein>
    <submittedName>
        <fullName evidence="1">Uncharacterized protein</fullName>
    </submittedName>
</protein>
<dbReference type="Proteomes" id="UP000320244">
    <property type="component" value="Unassembled WGS sequence"/>
</dbReference>
<dbReference type="RefSeq" id="WP_146317843.1">
    <property type="nucleotide sequence ID" value="NZ_VCQV01000021.1"/>
</dbReference>
<dbReference type="OrthoDB" id="4269430at2"/>